<reference evidence="2" key="1">
    <citation type="submission" date="2018-05" db="EMBL/GenBank/DDBJ databases">
        <authorList>
            <person name="Lanie J.A."/>
            <person name="Ng W.-L."/>
            <person name="Kazmierczak K.M."/>
            <person name="Andrzejewski T.M."/>
            <person name="Davidsen T.M."/>
            <person name="Wayne K.J."/>
            <person name="Tettelin H."/>
            <person name="Glass J.I."/>
            <person name="Rusch D."/>
            <person name="Podicherti R."/>
            <person name="Tsui H.-C.T."/>
            <person name="Winkler M.E."/>
        </authorList>
    </citation>
    <scope>NUCLEOTIDE SEQUENCE</scope>
</reference>
<protein>
    <recommendedName>
        <fullName evidence="1">J domain-containing protein</fullName>
    </recommendedName>
</protein>
<sequence>MSKRDYYDVLGVNRSSNEKELKKAYRKLAM</sequence>
<accession>A0A382RS47</accession>
<proteinExistence type="predicted"/>
<dbReference type="Gene3D" id="1.10.287.110">
    <property type="entry name" value="DnaJ domain"/>
    <property type="match status" value="1"/>
</dbReference>
<name>A0A382RS47_9ZZZZ</name>
<gene>
    <name evidence="2" type="ORF">METZ01_LOCUS352829</name>
</gene>
<dbReference type="SUPFAM" id="SSF46565">
    <property type="entry name" value="Chaperone J-domain"/>
    <property type="match status" value="1"/>
</dbReference>
<dbReference type="CDD" id="cd06257">
    <property type="entry name" value="DnaJ"/>
    <property type="match status" value="1"/>
</dbReference>
<feature type="domain" description="J" evidence="1">
    <location>
        <begin position="5"/>
        <end position="30"/>
    </location>
</feature>
<organism evidence="2">
    <name type="scientific">marine metagenome</name>
    <dbReference type="NCBI Taxonomy" id="408172"/>
    <lineage>
        <taxon>unclassified sequences</taxon>
        <taxon>metagenomes</taxon>
        <taxon>ecological metagenomes</taxon>
    </lineage>
</organism>
<feature type="non-terminal residue" evidence="2">
    <location>
        <position position="30"/>
    </location>
</feature>
<dbReference type="PRINTS" id="PR00625">
    <property type="entry name" value="JDOMAIN"/>
</dbReference>
<dbReference type="PROSITE" id="PS50076">
    <property type="entry name" value="DNAJ_2"/>
    <property type="match status" value="1"/>
</dbReference>
<evidence type="ECO:0000313" key="2">
    <source>
        <dbReference type="EMBL" id="SVC99975.1"/>
    </source>
</evidence>
<dbReference type="InterPro" id="IPR036869">
    <property type="entry name" value="J_dom_sf"/>
</dbReference>
<dbReference type="InterPro" id="IPR001623">
    <property type="entry name" value="DnaJ_domain"/>
</dbReference>
<dbReference type="AlphaFoldDB" id="A0A382RS47"/>
<dbReference type="EMBL" id="UINC01123476">
    <property type="protein sequence ID" value="SVC99975.1"/>
    <property type="molecule type" value="Genomic_DNA"/>
</dbReference>
<evidence type="ECO:0000259" key="1">
    <source>
        <dbReference type="PROSITE" id="PS50076"/>
    </source>
</evidence>
<dbReference type="Pfam" id="PF00226">
    <property type="entry name" value="DnaJ"/>
    <property type="match status" value="1"/>
</dbReference>